<dbReference type="RefSeq" id="WP_121158726.1">
    <property type="nucleotide sequence ID" value="NZ_RBKT01000001.1"/>
</dbReference>
<evidence type="ECO:0000313" key="1">
    <source>
        <dbReference type="EMBL" id="RKR90459.1"/>
    </source>
</evidence>
<reference evidence="1 2" key="1">
    <citation type="submission" date="2018-10" db="EMBL/GenBank/DDBJ databases">
        <title>Sequencing the genomes of 1000 actinobacteria strains.</title>
        <authorList>
            <person name="Klenk H.-P."/>
        </authorList>
    </citation>
    <scope>NUCLEOTIDE SEQUENCE [LARGE SCALE GENOMIC DNA]</scope>
    <source>
        <strain evidence="1 2">DSM 45175</strain>
    </source>
</reference>
<evidence type="ECO:0008006" key="3">
    <source>
        <dbReference type="Google" id="ProtNLM"/>
    </source>
</evidence>
<keyword evidence="2" id="KW-1185">Reference proteome</keyword>
<dbReference type="EMBL" id="RBKT01000001">
    <property type="protein sequence ID" value="RKR90459.1"/>
    <property type="molecule type" value="Genomic_DNA"/>
</dbReference>
<protein>
    <recommendedName>
        <fullName evidence="3">DUF3168 domain-containing protein</fullName>
    </recommendedName>
</protein>
<dbReference type="AlphaFoldDB" id="A0A495JQX1"/>
<sequence length="130" mass="14155">MFTLVSPAVLDDWKRLAARVRDTLAEAGLPVATENEPDYFAGVTVDVDPGDDEAGGVFVLWRPHRRLGNAVAESVTEQRIDDPVLRHFGAIAEAMRQAAWSILDSAGFTVADPNTDYRPLQLQVLAGPPE</sequence>
<proteinExistence type="predicted"/>
<accession>A0A495JQX1</accession>
<name>A0A495JQX1_9ACTN</name>
<comment type="caution">
    <text evidence="1">The sequence shown here is derived from an EMBL/GenBank/DDBJ whole genome shotgun (WGS) entry which is preliminary data.</text>
</comment>
<dbReference type="OrthoDB" id="5196259at2"/>
<organism evidence="1 2">
    <name type="scientific">Micromonospora pisi</name>
    <dbReference type="NCBI Taxonomy" id="589240"/>
    <lineage>
        <taxon>Bacteria</taxon>
        <taxon>Bacillati</taxon>
        <taxon>Actinomycetota</taxon>
        <taxon>Actinomycetes</taxon>
        <taxon>Micromonosporales</taxon>
        <taxon>Micromonosporaceae</taxon>
        <taxon>Micromonospora</taxon>
    </lineage>
</organism>
<dbReference type="Proteomes" id="UP000277671">
    <property type="component" value="Unassembled WGS sequence"/>
</dbReference>
<gene>
    <name evidence="1" type="ORF">BDK92_4832</name>
</gene>
<evidence type="ECO:0000313" key="2">
    <source>
        <dbReference type="Proteomes" id="UP000277671"/>
    </source>
</evidence>